<evidence type="ECO:0000256" key="1">
    <source>
        <dbReference type="ARBA" id="ARBA00007274"/>
    </source>
</evidence>
<dbReference type="SUPFAM" id="SSF51161">
    <property type="entry name" value="Trimeric LpxA-like enzymes"/>
    <property type="match status" value="1"/>
</dbReference>
<dbReference type="InterPro" id="IPR001451">
    <property type="entry name" value="Hexapep"/>
</dbReference>
<dbReference type="Gene3D" id="2.160.10.10">
    <property type="entry name" value="Hexapeptide repeat proteins"/>
    <property type="match status" value="1"/>
</dbReference>
<proteinExistence type="inferred from homology"/>
<keyword evidence="2" id="KW-0808">Transferase</keyword>
<protein>
    <submittedName>
        <fullName evidence="5">Acetyltransferase-like isoleucine patch superfamily enzyme</fullName>
    </submittedName>
</protein>
<dbReference type="PANTHER" id="PTHR43300">
    <property type="entry name" value="ACETYLTRANSFERASE"/>
    <property type="match status" value="1"/>
</dbReference>
<dbReference type="PROSITE" id="PS00101">
    <property type="entry name" value="HEXAPEP_TRANSFERASES"/>
    <property type="match status" value="1"/>
</dbReference>
<dbReference type="RefSeq" id="WP_310091319.1">
    <property type="nucleotide sequence ID" value="NZ_JAVDUU010000001.1"/>
</dbReference>
<dbReference type="EMBL" id="JAVDUU010000001">
    <property type="protein sequence ID" value="MDR6940550.1"/>
    <property type="molecule type" value="Genomic_DNA"/>
</dbReference>
<dbReference type="Proteomes" id="UP001247620">
    <property type="component" value="Unassembled WGS sequence"/>
</dbReference>
<evidence type="ECO:0000256" key="3">
    <source>
        <dbReference type="ARBA" id="ARBA00022737"/>
    </source>
</evidence>
<reference evidence="5 6" key="1">
    <citation type="submission" date="2023-07" db="EMBL/GenBank/DDBJ databases">
        <title>Sorghum-associated microbial communities from plants grown in Nebraska, USA.</title>
        <authorList>
            <person name="Schachtman D."/>
        </authorList>
    </citation>
    <scope>NUCLEOTIDE SEQUENCE [LARGE SCALE GENOMIC DNA]</scope>
    <source>
        <strain evidence="5 6">3262</strain>
    </source>
</reference>
<keyword evidence="4" id="KW-0012">Acyltransferase</keyword>
<dbReference type="InterPro" id="IPR011004">
    <property type="entry name" value="Trimer_LpxA-like_sf"/>
</dbReference>
<name>A0ABU1T5P0_9SPHI</name>
<evidence type="ECO:0000313" key="6">
    <source>
        <dbReference type="Proteomes" id="UP001247620"/>
    </source>
</evidence>
<comment type="similarity">
    <text evidence="1">Belongs to the transferase hexapeptide repeat family.</text>
</comment>
<comment type="caution">
    <text evidence="5">The sequence shown here is derived from an EMBL/GenBank/DDBJ whole genome shotgun (WGS) entry which is preliminary data.</text>
</comment>
<keyword evidence="3" id="KW-0677">Repeat</keyword>
<evidence type="ECO:0000256" key="4">
    <source>
        <dbReference type="ARBA" id="ARBA00023315"/>
    </source>
</evidence>
<dbReference type="InterPro" id="IPR018357">
    <property type="entry name" value="Hexapep_transf_CS"/>
</dbReference>
<sequence>MTLQRNVELDSKVYFEGNNAIFRNTKLKGAYIGYGTYIANNSTIARAKIGRYCAIGDNVTISLGLHPSKEFVSIHPAFFSLNKQAGFTYVNEQLFKEHIYIDNSPYCVEIGNDVWIGNNVQIFDGVKIGNGAIIGAGAIVTKDVDDYSITLGVPAKHVKYRFTEDEIKLLMDIKWWDKDHDWIKKNSSSFKSIGTFLLNNDL</sequence>
<keyword evidence="6" id="KW-1185">Reference proteome</keyword>
<dbReference type="InterPro" id="IPR050179">
    <property type="entry name" value="Trans_hexapeptide_repeat"/>
</dbReference>
<evidence type="ECO:0000313" key="5">
    <source>
        <dbReference type="EMBL" id="MDR6940550.1"/>
    </source>
</evidence>
<dbReference type="Pfam" id="PF00132">
    <property type="entry name" value="Hexapep"/>
    <property type="match status" value="1"/>
</dbReference>
<gene>
    <name evidence="5" type="ORF">J2W55_000378</name>
</gene>
<organism evidence="5 6">
    <name type="scientific">Mucilaginibacter pocheonensis</name>
    <dbReference type="NCBI Taxonomy" id="398050"/>
    <lineage>
        <taxon>Bacteria</taxon>
        <taxon>Pseudomonadati</taxon>
        <taxon>Bacteroidota</taxon>
        <taxon>Sphingobacteriia</taxon>
        <taxon>Sphingobacteriales</taxon>
        <taxon>Sphingobacteriaceae</taxon>
        <taxon>Mucilaginibacter</taxon>
    </lineage>
</organism>
<evidence type="ECO:0000256" key="2">
    <source>
        <dbReference type="ARBA" id="ARBA00022679"/>
    </source>
</evidence>
<dbReference type="CDD" id="cd03349">
    <property type="entry name" value="LbH_XAT"/>
    <property type="match status" value="1"/>
</dbReference>
<dbReference type="PANTHER" id="PTHR43300:SF11">
    <property type="entry name" value="ACETYLTRANSFERASE RV3034C-RELATED"/>
    <property type="match status" value="1"/>
</dbReference>
<accession>A0ABU1T5P0</accession>